<sequence>MYLFFHLALLLYLFLNIEQRIIFKIGNCEKKSQKLGKGRKLLCKGSSLHSRINVGIGLPIERKGEKRVPFGDKKKGREILKKKGREIFRKKGREIFRKKEREIFRKKGREIFRKKEREIFRKKGREIFRKKEREIFRKKGREIFRKKEREIFRKKGREIFRKKEREIFRKKGREIFRKKEREIFRKKGREIFRKKEREIFRKKGREIFRKKEREIFRKKGREIFRKKEREIFRKKGREIFRKKEREIFRKKGREIFRKKEREIFRKKKIPNFSLLPRVSKKWVYYEGKGSSGQGRRSCIVSFMPPIHTSSCVRTVCLSKKSSFGGLHSAWYIIESYTCRSVHSKSIFFSTLGKKKKSKFPIWELKMESSGKEFEKRYHGEDVPSEGEVNESVGVRKPVDTIRKGTHNEGKYPFMTSEQVRSNFINFFKEKNHTVVESASVIPYNDNTLLFTNAGMNQFKKIFLGNVDKNSELGKLKRAVDTQKCIRAGGKHNDLDDVGKDVYHHTFFEMLGNWSFGNYFKEESIDYAWDLLTNVYKLNANRLYVTYFGGDKNIPSCPEDLETKKIWSKYLDEKRILPFGMKENFWEMAETGPCGPCSEIHYDRIGNRDASHLVNKDDPSVLEIWNIVFMQYNKDEKKNMNKLPFPCIDTGMGLERITSILQNVHSNYDTDLFIPIFKQIKEIFNYIPDYEGKINEEDINKVDYAYRVISDHIRCVTIAISDGCLPGNEGRNYVIRRIIRRAVRVGKQVFNIKSNVLWFYRLVDSVCKILSDCFKDLQNEEKVNYIKNTIKQEEMLFNKTLEKGVDKFHKIVKKGENNTNLQGTFSGKDAFDLYTSYGFPIDLIEIMCEEKNVKLNMKEFNDLFKKHQLISDTNNFKITKFFDLPVEKAYELKSHYDVLPTVDYHKYNWKNNEEKNDIKVEAVIQVIYDGTNFLDDIEHTDEGKKYALILSETNFYYENGGQIYDTGLIKNKHMNFQVLNVQKMNDYVLHIGVLLHGGIKRYDIVETFVNFERRKLVACNHTATHLLNFVIRKVLAEYVTKREDGLQNGFTGNDDVKLEETQLNGIVHKEDKDDGKLLPILSCDQKGSLVDEEKLRFDFSFFESIDIKLIDKIEKEINVLIKEELDVTVKTMDLRESKKIKGIRAIFEEDYADKVNVVFIDKNANNILHNLDVNYTYLCSIELCGGTHIANTKFLNDFIITSEESIGKGIYRISAVTNQKAEEIKKKFDDLYVKYKHIFEDPNENKLTDVQSYKRILKEDKFLPYLKKNYILQNLEKIEKNIIEKEKNMQKELFNKATNVGKAYAIEDKKDNILLDLKFFKELNGNQKVLEKIVQAYSKHKKTLSYFFIITDESNTYCVFEIKESLKNKNMQADVFMKEVMKSVDGNSGGGKNKAFGSAAKDKGIELKNVVQEAIKKYL</sequence>
<dbReference type="InterPro" id="IPR045864">
    <property type="entry name" value="aa-tRNA-synth_II/BPL/LPL"/>
</dbReference>
<dbReference type="InterPro" id="IPR009000">
    <property type="entry name" value="Transl_B-barrel_sf"/>
</dbReference>
<dbReference type="EC" id="6.1.1.7" evidence="12"/>
<keyword evidence="12" id="KW-0963">Cytoplasm</keyword>
<feature type="binding site" evidence="12">
    <location>
        <position position="1024"/>
    </location>
    <ligand>
        <name>Zn(2+)</name>
        <dbReference type="ChEBI" id="CHEBI:29105"/>
    </ligand>
</feature>
<evidence type="ECO:0000256" key="12">
    <source>
        <dbReference type="HAMAP-Rule" id="MF_03133"/>
    </source>
</evidence>
<keyword evidence="3 12" id="KW-0436">Ligase</keyword>
<keyword evidence="9 12" id="KW-0648">Protein biosynthesis</keyword>
<dbReference type="Gene3D" id="3.30.980.10">
    <property type="entry name" value="Threonyl-trna Synthetase, Chain A, domain 2"/>
    <property type="match status" value="1"/>
</dbReference>
<name>A0A1D3TIQ0_PLAOA</name>
<keyword evidence="10 12" id="KW-0030">Aminoacyl-tRNA synthetase</keyword>
<dbReference type="GO" id="GO:0070143">
    <property type="term" value="P:mitochondrial alanyl-tRNA aminoacylation"/>
    <property type="evidence" value="ECO:0007669"/>
    <property type="project" value="UniProtKB-UniRule"/>
</dbReference>
<accession>A0A1D3TIQ0</accession>
<dbReference type="GO" id="GO:0000049">
    <property type="term" value="F:tRNA binding"/>
    <property type="evidence" value="ECO:0007669"/>
    <property type="project" value="UniProtKB-KW"/>
</dbReference>
<dbReference type="HAMAP" id="MF_00036_B">
    <property type="entry name" value="Ala_tRNA_synth_B"/>
    <property type="match status" value="1"/>
</dbReference>
<dbReference type="PANTHER" id="PTHR11777:SF9">
    <property type="entry name" value="ALANINE--TRNA LIGASE, CYTOPLASMIC"/>
    <property type="match status" value="1"/>
</dbReference>
<keyword evidence="12" id="KW-0496">Mitochondrion</keyword>
<dbReference type="InterPro" id="IPR023033">
    <property type="entry name" value="Ala_tRNA_ligase_euk/bac"/>
</dbReference>
<dbReference type="SUPFAM" id="SSF55681">
    <property type="entry name" value="Class II aaRS and biotin synthetases"/>
    <property type="match status" value="1"/>
</dbReference>
<organism evidence="15 16">
    <name type="scientific">Plasmodium ovale</name>
    <name type="common">malaria parasite P. ovale</name>
    <dbReference type="NCBI Taxonomy" id="36330"/>
    <lineage>
        <taxon>Eukaryota</taxon>
        <taxon>Sar</taxon>
        <taxon>Alveolata</taxon>
        <taxon>Apicomplexa</taxon>
        <taxon>Aconoidasida</taxon>
        <taxon>Haemosporida</taxon>
        <taxon>Plasmodiidae</taxon>
        <taxon>Plasmodium</taxon>
        <taxon>Plasmodium (Plasmodium)</taxon>
    </lineage>
</organism>
<evidence type="ECO:0000313" key="16">
    <source>
        <dbReference type="Proteomes" id="UP000242942"/>
    </source>
</evidence>
<dbReference type="PANTHER" id="PTHR11777">
    <property type="entry name" value="ALANYL-TRNA SYNTHETASE"/>
    <property type="match status" value="1"/>
</dbReference>
<dbReference type="InterPro" id="IPR018163">
    <property type="entry name" value="Thr/Ala-tRNA-synth_IIc_edit"/>
</dbReference>
<keyword evidence="16" id="KW-1185">Reference proteome</keyword>
<dbReference type="InterPro" id="IPR050058">
    <property type="entry name" value="Ala-tRNA_ligase"/>
</dbReference>
<keyword evidence="5 12" id="KW-0547">Nucleotide-binding</keyword>
<keyword evidence="7 12" id="KW-0067">ATP-binding</keyword>
<dbReference type="VEuPathDB" id="PlasmoDB:PocGH01_11012900"/>
<dbReference type="CDD" id="cd00673">
    <property type="entry name" value="AlaRS_core"/>
    <property type="match status" value="1"/>
</dbReference>
<reference evidence="15 16" key="1">
    <citation type="submission" date="2016-06" db="EMBL/GenBank/DDBJ databases">
        <authorList>
            <consortium name="Pathogen Informatics"/>
        </authorList>
    </citation>
    <scope>NUCLEOTIDE SEQUENCE [LARGE SCALE GENOMIC DNA]</scope>
    <source>
        <strain evidence="15">PocGH01</strain>
    </source>
</reference>
<evidence type="ECO:0000256" key="5">
    <source>
        <dbReference type="ARBA" id="ARBA00022741"/>
    </source>
</evidence>
<evidence type="ECO:0000256" key="11">
    <source>
        <dbReference type="ARBA" id="ARBA00048300"/>
    </source>
</evidence>
<proteinExistence type="inferred from homology"/>
<evidence type="ECO:0000256" key="3">
    <source>
        <dbReference type="ARBA" id="ARBA00022598"/>
    </source>
</evidence>
<comment type="subunit">
    <text evidence="12">Monomer.</text>
</comment>
<dbReference type="NCBIfam" id="TIGR00344">
    <property type="entry name" value="alaS"/>
    <property type="match status" value="1"/>
</dbReference>
<evidence type="ECO:0000256" key="1">
    <source>
        <dbReference type="ARBA" id="ARBA00008429"/>
    </source>
</evidence>
<gene>
    <name evidence="15" type="primary">AlaRS</name>
    <name evidence="15" type="ORF">POCGH01_11012900</name>
</gene>
<evidence type="ECO:0000256" key="9">
    <source>
        <dbReference type="ARBA" id="ARBA00022917"/>
    </source>
</evidence>
<dbReference type="SMART" id="SM00863">
    <property type="entry name" value="tRNA_SAD"/>
    <property type="match status" value="1"/>
</dbReference>
<feature type="domain" description="Alanyl-transfer RNA synthetases family profile" evidence="14">
    <location>
        <begin position="414"/>
        <end position="1226"/>
    </location>
</feature>
<evidence type="ECO:0000256" key="4">
    <source>
        <dbReference type="ARBA" id="ARBA00022723"/>
    </source>
</evidence>
<comment type="function">
    <text evidence="12">Catalyzes the attachment of alanine to tRNA(Ala) in a two-step reaction: alanine is first activated by ATP to form Ala-AMP and then transferred to the acceptor end of tRNA(Ala). Also edits incorrectly charged tRNA(Ala) via its editing domain.</text>
</comment>
<protein>
    <recommendedName>
        <fullName evidence="12">Alanine--tRNA ligase</fullName>
        <ecNumber evidence="12">6.1.1.7</ecNumber>
    </recommendedName>
    <alternativeName>
        <fullName evidence="12">Alanyl-tRNA synthetase</fullName>
        <shortName evidence="12">AlaRS</shortName>
    </alternativeName>
</protein>
<dbReference type="Gene3D" id="3.10.310.40">
    <property type="match status" value="1"/>
</dbReference>
<comment type="catalytic activity">
    <reaction evidence="11 12">
        <text>tRNA(Ala) + L-alanine + ATP = L-alanyl-tRNA(Ala) + AMP + diphosphate</text>
        <dbReference type="Rhea" id="RHEA:12540"/>
        <dbReference type="Rhea" id="RHEA-COMP:9657"/>
        <dbReference type="Rhea" id="RHEA-COMP:9923"/>
        <dbReference type="ChEBI" id="CHEBI:30616"/>
        <dbReference type="ChEBI" id="CHEBI:33019"/>
        <dbReference type="ChEBI" id="CHEBI:57972"/>
        <dbReference type="ChEBI" id="CHEBI:78442"/>
        <dbReference type="ChEBI" id="CHEBI:78497"/>
        <dbReference type="ChEBI" id="CHEBI:456215"/>
        <dbReference type="EC" id="6.1.1.7"/>
    </reaction>
</comment>
<feature type="binding site" evidence="12">
    <location>
        <position position="1183"/>
    </location>
    <ligand>
        <name>Zn(2+)</name>
        <dbReference type="ChEBI" id="CHEBI:29105"/>
    </ligand>
</feature>
<evidence type="ECO:0000256" key="2">
    <source>
        <dbReference type="ARBA" id="ARBA00022555"/>
    </source>
</evidence>
<evidence type="ECO:0000256" key="10">
    <source>
        <dbReference type="ARBA" id="ARBA00023146"/>
    </source>
</evidence>
<keyword evidence="4 12" id="KW-0479">Metal-binding</keyword>
<comment type="similarity">
    <text evidence="1">Belongs to the class-II aminoacyl-tRNA synthetase family. Alax-L subfamily.</text>
</comment>
<dbReference type="InterPro" id="IPR018164">
    <property type="entry name" value="Ala-tRNA-synth_IIc_N"/>
</dbReference>
<evidence type="ECO:0000256" key="13">
    <source>
        <dbReference type="SAM" id="SignalP"/>
    </source>
</evidence>
<dbReference type="Pfam" id="PF01411">
    <property type="entry name" value="tRNA-synt_2c"/>
    <property type="match status" value="1"/>
</dbReference>
<evidence type="ECO:0000256" key="7">
    <source>
        <dbReference type="ARBA" id="ARBA00022840"/>
    </source>
</evidence>
<feature type="signal peptide" evidence="13">
    <location>
        <begin position="1"/>
        <end position="19"/>
    </location>
</feature>
<comment type="cofactor">
    <cofactor evidence="12">
        <name>Zn(2+)</name>
        <dbReference type="ChEBI" id="CHEBI:29105"/>
    </cofactor>
    <text evidence="12">Binds 1 zinc ion per subunit.</text>
</comment>
<dbReference type="Gene3D" id="2.40.30.130">
    <property type="match status" value="1"/>
</dbReference>
<dbReference type="SUPFAM" id="SSF101353">
    <property type="entry name" value="Putative anticodon-binding domain of alanyl-tRNA synthetase (AlaRS)"/>
    <property type="match status" value="1"/>
</dbReference>
<feature type="binding site" evidence="12">
    <location>
        <position position="1020"/>
    </location>
    <ligand>
        <name>Zn(2+)</name>
        <dbReference type="ChEBI" id="CHEBI:29105"/>
    </ligand>
</feature>
<dbReference type="GO" id="GO:0002161">
    <property type="term" value="F:aminoacyl-tRNA deacylase activity"/>
    <property type="evidence" value="ECO:0007669"/>
    <property type="project" value="TreeGrafter"/>
</dbReference>
<comment type="subcellular location">
    <subcellularLocation>
        <location evidence="12">Mitochondrion</location>
    </subcellularLocation>
    <subcellularLocation>
        <location evidence="12">Cytoplasm</location>
    </subcellularLocation>
</comment>
<feature type="chain" id="PRO_5008921552" description="Alanine--tRNA ligase" evidence="13">
    <location>
        <begin position="20"/>
        <end position="1418"/>
    </location>
</feature>
<dbReference type="EMBL" id="LT594592">
    <property type="protein sequence ID" value="SCP04828.1"/>
    <property type="molecule type" value="Genomic_DNA"/>
</dbReference>
<dbReference type="InterPro" id="IPR018162">
    <property type="entry name" value="Ala-tRNA-ligase_IIc_anticod-bd"/>
</dbReference>
<feature type="binding site" evidence="12">
    <location>
        <position position="1187"/>
    </location>
    <ligand>
        <name>Zn(2+)</name>
        <dbReference type="ChEBI" id="CHEBI:29105"/>
    </ligand>
</feature>
<dbReference type="Pfam" id="PF07973">
    <property type="entry name" value="tRNA_SAD"/>
    <property type="match status" value="1"/>
</dbReference>
<dbReference type="SUPFAM" id="SSF50447">
    <property type="entry name" value="Translation proteins"/>
    <property type="match status" value="1"/>
</dbReference>
<dbReference type="InterPro" id="IPR002318">
    <property type="entry name" value="Ala-tRNA-lgiase_IIc"/>
</dbReference>
<keyword evidence="13" id="KW-0732">Signal</keyword>
<keyword evidence="6 12" id="KW-0862">Zinc</keyword>
<dbReference type="GO" id="GO:0004813">
    <property type="term" value="F:alanine-tRNA ligase activity"/>
    <property type="evidence" value="ECO:0007669"/>
    <property type="project" value="UniProtKB-UniRule"/>
</dbReference>
<dbReference type="InterPro" id="IPR018165">
    <property type="entry name" value="Ala-tRNA-synth_IIc_core"/>
</dbReference>
<evidence type="ECO:0000256" key="6">
    <source>
        <dbReference type="ARBA" id="ARBA00022833"/>
    </source>
</evidence>
<evidence type="ECO:0000313" key="15">
    <source>
        <dbReference type="EMBL" id="SCP04828.1"/>
    </source>
</evidence>
<evidence type="ECO:0000256" key="8">
    <source>
        <dbReference type="ARBA" id="ARBA00022884"/>
    </source>
</evidence>
<dbReference type="FunFam" id="3.30.930.10:FF:000011">
    <property type="entry name" value="Alanine--tRNA ligase, cytoplasmic"/>
    <property type="match status" value="1"/>
</dbReference>
<dbReference type="OrthoDB" id="2423964at2759"/>
<dbReference type="Proteomes" id="UP000242942">
    <property type="component" value="Chromosome 11"/>
</dbReference>
<comment type="domain">
    <text evidence="12">Consists of three domains; the N-terminal catalytic domain, the editing domain and the C-terminal C-Ala domain. The editing domain removes incorrectly charged amino acids, while the C-Ala domain, along with tRNA(Ala), serves as a bridge to cooperatively bring together the editing and aminoacylation centers thus stimulating deacylation of misacylated tRNAs.</text>
</comment>
<dbReference type="FunFam" id="3.30.980.10:FF:000004">
    <property type="entry name" value="Alanine--tRNA ligase, cytoplasmic"/>
    <property type="match status" value="1"/>
</dbReference>
<keyword evidence="8 12" id="KW-0694">RNA-binding</keyword>
<dbReference type="GO" id="GO:0005739">
    <property type="term" value="C:mitochondrion"/>
    <property type="evidence" value="ECO:0007669"/>
    <property type="project" value="UniProtKB-SubCell"/>
</dbReference>
<evidence type="ECO:0000259" key="14">
    <source>
        <dbReference type="PROSITE" id="PS50860"/>
    </source>
</evidence>
<dbReference type="GO" id="GO:0008270">
    <property type="term" value="F:zinc ion binding"/>
    <property type="evidence" value="ECO:0007669"/>
    <property type="project" value="UniProtKB-UniRule"/>
</dbReference>
<dbReference type="PRINTS" id="PR00980">
    <property type="entry name" value="TRNASYNTHALA"/>
</dbReference>
<dbReference type="GO" id="GO:0005524">
    <property type="term" value="F:ATP binding"/>
    <property type="evidence" value="ECO:0007669"/>
    <property type="project" value="UniProtKB-UniRule"/>
</dbReference>
<keyword evidence="2 12" id="KW-0820">tRNA-binding</keyword>
<dbReference type="Gene3D" id="3.30.930.10">
    <property type="entry name" value="Bira Bifunctional Protein, Domain 2"/>
    <property type="match status" value="1"/>
</dbReference>
<dbReference type="PROSITE" id="PS50860">
    <property type="entry name" value="AA_TRNA_LIGASE_II_ALA"/>
    <property type="match status" value="1"/>
</dbReference>
<dbReference type="SUPFAM" id="SSF55186">
    <property type="entry name" value="ThrRS/AlaRS common domain"/>
    <property type="match status" value="1"/>
</dbReference>
<dbReference type="InterPro" id="IPR012947">
    <property type="entry name" value="tRNA_SAD"/>
</dbReference>